<dbReference type="InterPro" id="IPR034660">
    <property type="entry name" value="DinB/YfiT-like"/>
</dbReference>
<proteinExistence type="predicted"/>
<evidence type="ECO:0000313" key="3">
    <source>
        <dbReference type="Proteomes" id="UP000315349"/>
    </source>
</evidence>
<dbReference type="SUPFAM" id="SSF109854">
    <property type="entry name" value="DinB/YfiT-like putative metalloenzymes"/>
    <property type="match status" value="1"/>
</dbReference>
<dbReference type="RefSeq" id="WP_186377783.1">
    <property type="nucleotide sequence ID" value="NZ_CP036299.1"/>
</dbReference>
<dbReference type="EMBL" id="CP036299">
    <property type="protein sequence ID" value="QDV29025.1"/>
    <property type="molecule type" value="Genomic_DNA"/>
</dbReference>
<dbReference type="AlphaFoldDB" id="A0A518GK74"/>
<dbReference type="GO" id="GO:0016787">
    <property type="term" value="F:hydrolase activity"/>
    <property type="evidence" value="ECO:0007669"/>
    <property type="project" value="UniProtKB-KW"/>
</dbReference>
<reference evidence="2 3" key="1">
    <citation type="submission" date="2019-02" db="EMBL/GenBank/DDBJ databases">
        <title>Deep-cultivation of Planctomycetes and their phenomic and genomic characterization uncovers novel biology.</title>
        <authorList>
            <person name="Wiegand S."/>
            <person name="Jogler M."/>
            <person name="Boedeker C."/>
            <person name="Pinto D."/>
            <person name="Vollmers J."/>
            <person name="Rivas-Marin E."/>
            <person name="Kohn T."/>
            <person name="Peeters S.H."/>
            <person name="Heuer A."/>
            <person name="Rast P."/>
            <person name="Oberbeckmann S."/>
            <person name="Bunk B."/>
            <person name="Jeske O."/>
            <person name="Meyerdierks A."/>
            <person name="Storesund J.E."/>
            <person name="Kallscheuer N."/>
            <person name="Luecker S."/>
            <person name="Lage O.M."/>
            <person name="Pohl T."/>
            <person name="Merkel B.J."/>
            <person name="Hornburger P."/>
            <person name="Mueller R.-W."/>
            <person name="Bruemmer F."/>
            <person name="Labrenz M."/>
            <person name="Spormann A.M."/>
            <person name="Op den Camp H."/>
            <person name="Overmann J."/>
            <person name="Amann R."/>
            <person name="Jetten M.S.M."/>
            <person name="Mascher T."/>
            <person name="Medema M.H."/>
            <person name="Devos D.P."/>
            <person name="Kaster A.-K."/>
            <person name="Ovreas L."/>
            <person name="Rohde M."/>
            <person name="Galperin M.Y."/>
            <person name="Jogler C."/>
        </authorList>
    </citation>
    <scope>NUCLEOTIDE SEQUENCE [LARGE SCALE GENOMIC DNA]</scope>
    <source>
        <strain evidence="2 3">Spb1</strain>
    </source>
</reference>
<dbReference type="Gene3D" id="1.20.120.450">
    <property type="entry name" value="dinb family like domain"/>
    <property type="match status" value="1"/>
</dbReference>
<keyword evidence="2" id="KW-0378">Hydrolase</keyword>
<keyword evidence="3" id="KW-1185">Reference proteome</keyword>
<organism evidence="2 3">
    <name type="scientific">Planctopirus ephydatiae</name>
    <dbReference type="NCBI Taxonomy" id="2528019"/>
    <lineage>
        <taxon>Bacteria</taxon>
        <taxon>Pseudomonadati</taxon>
        <taxon>Planctomycetota</taxon>
        <taxon>Planctomycetia</taxon>
        <taxon>Planctomycetales</taxon>
        <taxon>Planctomycetaceae</taxon>
        <taxon>Planctopirus</taxon>
    </lineage>
</organism>
<dbReference type="Proteomes" id="UP000315349">
    <property type="component" value="Chromosome"/>
</dbReference>
<evidence type="ECO:0000313" key="2">
    <source>
        <dbReference type="EMBL" id="QDV29025.1"/>
    </source>
</evidence>
<feature type="domain" description="DinB-like" evidence="1">
    <location>
        <begin position="17"/>
        <end position="147"/>
    </location>
</feature>
<sequence length="161" mass="17614">METMITSAQIDAYVAGGAKLIAAFDGLTSADLRAIPVPGTWSLQQIATHIYDSDLIGTDRMKRIAAMPNPLICAYDESAFNALPGMEAIDALAACRAVANNRQFMAEHLRRFSPEMFARTGIHTEVGKVSLADQVVKYIHHLEHHLKFALQKRALLGKPLA</sequence>
<accession>A0A518GK74</accession>
<dbReference type="InterPro" id="IPR024775">
    <property type="entry name" value="DinB-like"/>
</dbReference>
<evidence type="ECO:0000259" key="1">
    <source>
        <dbReference type="Pfam" id="PF12867"/>
    </source>
</evidence>
<dbReference type="Pfam" id="PF12867">
    <property type="entry name" value="DinB_2"/>
    <property type="match status" value="1"/>
</dbReference>
<name>A0A518GK74_9PLAN</name>
<dbReference type="KEGG" id="peh:Spb1_08930"/>
<gene>
    <name evidence="2" type="primary">yfiT</name>
    <name evidence="2" type="ORF">Spb1_08930</name>
</gene>
<dbReference type="EC" id="3.-.-.-" evidence="2"/>
<protein>
    <submittedName>
        <fullName evidence="2">Metal-dependent hydrolase YfiT</fullName>
        <ecNumber evidence="2">3.-.-.-</ecNumber>
    </submittedName>
</protein>